<evidence type="ECO:0000313" key="3">
    <source>
        <dbReference type="Proteomes" id="UP001497516"/>
    </source>
</evidence>
<evidence type="ECO:0000259" key="1">
    <source>
        <dbReference type="Pfam" id="PF04043"/>
    </source>
</evidence>
<dbReference type="CDD" id="cd15798">
    <property type="entry name" value="PMEI-like_3"/>
    <property type="match status" value="1"/>
</dbReference>
<dbReference type="GO" id="GO:0004857">
    <property type="term" value="F:enzyme inhibitor activity"/>
    <property type="evidence" value="ECO:0007669"/>
    <property type="project" value="InterPro"/>
</dbReference>
<reference evidence="2 3" key="1">
    <citation type="submission" date="2024-04" db="EMBL/GenBank/DDBJ databases">
        <authorList>
            <person name="Fracassetti M."/>
        </authorList>
    </citation>
    <scope>NUCLEOTIDE SEQUENCE [LARGE SCALE GENOMIC DNA]</scope>
</reference>
<dbReference type="Pfam" id="PF04043">
    <property type="entry name" value="PMEI"/>
    <property type="match status" value="1"/>
</dbReference>
<dbReference type="InterPro" id="IPR006501">
    <property type="entry name" value="Pectinesterase_inhib_dom"/>
</dbReference>
<dbReference type="InterPro" id="IPR035513">
    <property type="entry name" value="Invertase/methylesterase_inhib"/>
</dbReference>
<dbReference type="Proteomes" id="UP001497516">
    <property type="component" value="Chromosome 8"/>
</dbReference>
<keyword evidence="3" id="KW-1185">Reference proteome</keyword>
<accession>A0AAV2GCD1</accession>
<gene>
    <name evidence="2" type="ORF">LTRI10_LOCUS46821</name>
</gene>
<dbReference type="EMBL" id="OZ034821">
    <property type="protein sequence ID" value="CAL1407135.1"/>
    <property type="molecule type" value="Genomic_DNA"/>
</dbReference>
<protein>
    <recommendedName>
        <fullName evidence="1">Pectinesterase inhibitor domain-containing protein</fullName>
    </recommendedName>
</protein>
<sequence length="82" mass="8997">MEIGASTDGKVLMPAKMDDLKTWINAAMTDEETCVDGLEEMGAKVPEGVKAKIEDCKQLLTNGLAILANMPSLLRHFHLQMH</sequence>
<organism evidence="2 3">
    <name type="scientific">Linum trigynum</name>
    <dbReference type="NCBI Taxonomy" id="586398"/>
    <lineage>
        <taxon>Eukaryota</taxon>
        <taxon>Viridiplantae</taxon>
        <taxon>Streptophyta</taxon>
        <taxon>Embryophyta</taxon>
        <taxon>Tracheophyta</taxon>
        <taxon>Spermatophyta</taxon>
        <taxon>Magnoliopsida</taxon>
        <taxon>eudicotyledons</taxon>
        <taxon>Gunneridae</taxon>
        <taxon>Pentapetalae</taxon>
        <taxon>rosids</taxon>
        <taxon>fabids</taxon>
        <taxon>Malpighiales</taxon>
        <taxon>Linaceae</taxon>
        <taxon>Linum</taxon>
    </lineage>
</organism>
<dbReference type="AlphaFoldDB" id="A0AAV2GCD1"/>
<dbReference type="SUPFAM" id="SSF101148">
    <property type="entry name" value="Plant invertase/pectin methylesterase inhibitor"/>
    <property type="match status" value="1"/>
</dbReference>
<proteinExistence type="predicted"/>
<feature type="domain" description="Pectinesterase inhibitor" evidence="1">
    <location>
        <begin position="14"/>
        <end position="66"/>
    </location>
</feature>
<evidence type="ECO:0000313" key="2">
    <source>
        <dbReference type="EMBL" id="CAL1407135.1"/>
    </source>
</evidence>
<name>A0AAV2GCD1_9ROSI</name>
<dbReference type="Gene3D" id="1.20.140.40">
    <property type="entry name" value="Invertase/pectin methylesterase inhibitor family protein"/>
    <property type="match status" value="1"/>
</dbReference>